<dbReference type="Proteomes" id="UP000242818">
    <property type="component" value="Unassembled WGS sequence"/>
</dbReference>
<feature type="domain" description="KAP NTPase" evidence="1">
    <location>
        <begin position="33"/>
        <end position="282"/>
    </location>
</feature>
<accession>A0A1C4EX47</accession>
<proteinExistence type="predicted"/>
<protein>
    <submittedName>
        <fullName evidence="2">KAP family P-loop domain-containing protein</fullName>
    </submittedName>
</protein>
<dbReference type="AlphaFoldDB" id="A0A1C4EX47"/>
<dbReference type="OrthoDB" id="871734at2"/>
<keyword evidence="3" id="KW-1185">Reference proteome</keyword>
<name>A0A1C4EX47_9BACT</name>
<dbReference type="RefSeq" id="WP_089713398.1">
    <property type="nucleotide sequence ID" value="NZ_FMAR01000010.1"/>
</dbReference>
<evidence type="ECO:0000313" key="3">
    <source>
        <dbReference type="Proteomes" id="UP000242818"/>
    </source>
</evidence>
<organism evidence="2 3">
    <name type="scientific">Chitinophaga costaii</name>
    <dbReference type="NCBI Taxonomy" id="1335309"/>
    <lineage>
        <taxon>Bacteria</taxon>
        <taxon>Pseudomonadati</taxon>
        <taxon>Bacteroidota</taxon>
        <taxon>Chitinophagia</taxon>
        <taxon>Chitinophagales</taxon>
        <taxon>Chitinophagaceae</taxon>
        <taxon>Chitinophaga</taxon>
    </lineage>
</organism>
<evidence type="ECO:0000313" key="2">
    <source>
        <dbReference type="EMBL" id="SCC48190.1"/>
    </source>
</evidence>
<reference evidence="2 3" key="1">
    <citation type="submission" date="2016-08" db="EMBL/GenBank/DDBJ databases">
        <authorList>
            <person name="Seilhamer J.J."/>
        </authorList>
    </citation>
    <scope>NUCLEOTIDE SEQUENCE [LARGE SCALE GENOMIC DNA]</scope>
    <source>
        <strain evidence="2 3">A37T2</strain>
    </source>
</reference>
<evidence type="ECO:0000259" key="1">
    <source>
        <dbReference type="Pfam" id="PF07693"/>
    </source>
</evidence>
<sequence>MLFEELFTVPEKDFTKHLKIPDNNRILFSSRFGMGKTTFLNYYFEQQKESVRYNAFHLYPVNYSISHNEDIFNYIKYDIIYEFLEKGIKVQNTDIEYLKSVPGFFKKNYLKIATALVYMIPKVGKDVMESYDKLKEISDLFIEYSQNDKKNSEEEVLNSYMEQIEQANGSIYDNSVITQMILNILQRLKNENVADSVTSKNVLIIDDLDRIDPEHLFRILNVFAAHFDCPKLQPERDNKFGFDKIILVCDVENVRNIFQAKYGGNSDFIGYIDKFYSTEIYYYDNKKNINGILNKFLPSTSERRSNDQEYFLIQTVLGNNSIVPYLMQEFITQNCINLRTLIKSYQKIPRIENEYFTLPSGTRMSFSENYPIILQFFYINDLLGGYYNFKLALNNFTTITAEYVPIQVICNRIFEIIAHKQRNYKPNKSDGLVSWDGEIFHIQDHGKSRSNTDTFQVMEVKEGQSENYEFSVKQFVMLVSELAELLNIIGVLR</sequence>
<gene>
    <name evidence="2" type="ORF">GA0116948_11083</name>
</gene>
<dbReference type="InterPro" id="IPR011646">
    <property type="entry name" value="KAP_P-loop"/>
</dbReference>
<dbReference type="Pfam" id="PF07693">
    <property type="entry name" value="KAP_NTPase"/>
    <property type="match status" value="1"/>
</dbReference>
<dbReference type="EMBL" id="FMAR01000010">
    <property type="protein sequence ID" value="SCC48190.1"/>
    <property type="molecule type" value="Genomic_DNA"/>
</dbReference>